<reference evidence="2 3" key="2">
    <citation type="journal article" date="2002" name="Nucleic Acids Res.">
        <title>Genome sequence of Oceanobacillus iheyensis isolated from the Iheya Ridge and its unexpected adaptive capabilities to extreme environments.</title>
        <authorList>
            <person name="Takami H."/>
            <person name="Takaki Y."/>
            <person name="Uchiyama I."/>
        </authorList>
    </citation>
    <scope>NUCLEOTIDE SEQUENCE [LARGE SCALE GENOMIC DNA]</scope>
    <source>
        <strain evidence="3">DSM 14371 / CIP 107618 / JCM 11309 / KCTC 3954 / HTE831</strain>
    </source>
</reference>
<dbReference type="AlphaFoldDB" id="Q8EKX5"/>
<feature type="transmembrane region" description="Helical" evidence="1">
    <location>
        <begin position="115"/>
        <end position="138"/>
    </location>
</feature>
<protein>
    <recommendedName>
        <fullName evidence="4">DUF2812 domain-containing protein</fullName>
    </recommendedName>
</protein>
<evidence type="ECO:0000256" key="1">
    <source>
        <dbReference type="SAM" id="Phobius"/>
    </source>
</evidence>
<dbReference type="HOGENOM" id="CLU_097453_0_0_9"/>
<dbReference type="eggNOG" id="ENOG5030X3V">
    <property type="taxonomic scope" value="Bacteria"/>
</dbReference>
<sequence>MKRIKFIISNPFIFAENRSVDKLESLAKEGWQVKKIMLGGLVYILEEVEPTTIRYHFDSHPNPTNDYYHAFEIAGWKLADTTNSLHLFYAPAGVARLERNPEKLQSRFHKESSYLGKYSIGIFIALFFVFLGSVYIEWNIVRNMLIGVLSILFIGFAVTFTPYAIYKWRMQKLRNTDTN</sequence>
<keyword evidence="1" id="KW-1133">Transmembrane helix</keyword>
<keyword evidence="1" id="KW-0472">Membrane</keyword>
<dbReference type="Pfam" id="PF11193">
    <property type="entry name" value="DUF2812"/>
    <property type="match status" value="1"/>
</dbReference>
<dbReference type="EMBL" id="BA000028">
    <property type="protein sequence ID" value="BAC15413.1"/>
    <property type="molecule type" value="Genomic_DNA"/>
</dbReference>
<feature type="transmembrane region" description="Helical" evidence="1">
    <location>
        <begin position="144"/>
        <end position="166"/>
    </location>
</feature>
<accession>Q8EKX5</accession>
<keyword evidence="1" id="KW-0812">Transmembrane</keyword>
<gene>
    <name evidence="2" type="ordered locus">OB3457</name>
</gene>
<evidence type="ECO:0000313" key="3">
    <source>
        <dbReference type="Proteomes" id="UP000000822"/>
    </source>
</evidence>
<dbReference type="Proteomes" id="UP000000822">
    <property type="component" value="Chromosome"/>
</dbReference>
<name>Q8EKX5_OCEIH</name>
<reference evidence="2 3" key="1">
    <citation type="journal article" date="2001" name="FEMS Microbiol. Lett.">
        <title>Oceanobacillus iheyensis gen. nov., sp. nov., a deep-sea extremely halotolerant and alkaliphilic species isolated from a depth of 1050 m on the Iheya Ridge.</title>
        <authorList>
            <person name="Lu J."/>
            <person name="Nogi Y."/>
            <person name="Takami H."/>
        </authorList>
    </citation>
    <scope>NUCLEOTIDE SEQUENCE [LARGE SCALE GENOMIC DNA]</scope>
    <source>
        <strain evidence="3">DSM 14371 / CIP 107618 / JCM 11309 / KCTC 3954 / HTE831</strain>
    </source>
</reference>
<evidence type="ECO:0008006" key="4">
    <source>
        <dbReference type="Google" id="ProtNLM"/>
    </source>
</evidence>
<dbReference type="InterPro" id="IPR021359">
    <property type="entry name" value="DUF2812"/>
</dbReference>
<evidence type="ECO:0000313" key="2">
    <source>
        <dbReference type="EMBL" id="BAC15413.1"/>
    </source>
</evidence>
<organism evidence="2 3">
    <name type="scientific">Oceanobacillus iheyensis (strain DSM 14371 / CIP 107618 / JCM 11309 / KCTC 3954 / HTE831)</name>
    <dbReference type="NCBI Taxonomy" id="221109"/>
    <lineage>
        <taxon>Bacteria</taxon>
        <taxon>Bacillati</taxon>
        <taxon>Bacillota</taxon>
        <taxon>Bacilli</taxon>
        <taxon>Bacillales</taxon>
        <taxon>Bacillaceae</taxon>
        <taxon>Oceanobacillus</taxon>
    </lineage>
</organism>
<proteinExistence type="predicted"/>
<dbReference type="KEGG" id="oih:OB3457"/>
<keyword evidence="3" id="KW-1185">Reference proteome</keyword>